<evidence type="ECO:0000259" key="6">
    <source>
        <dbReference type="PROSITE" id="PS51392"/>
    </source>
</evidence>
<name>A0A8E0RVA0_9TREM</name>
<evidence type="ECO:0000256" key="4">
    <source>
        <dbReference type="SAM" id="MobiDB-lite"/>
    </source>
</evidence>
<accession>A0A8E0RVA0</accession>
<dbReference type="InterPro" id="IPR010513">
    <property type="entry name" value="KEN_dom"/>
</dbReference>
<dbReference type="GO" id="GO:0004674">
    <property type="term" value="F:protein serine/threonine kinase activity"/>
    <property type="evidence" value="ECO:0007669"/>
    <property type="project" value="InterPro"/>
</dbReference>
<feature type="compositionally biased region" description="Polar residues" evidence="4">
    <location>
        <begin position="1093"/>
        <end position="1108"/>
    </location>
</feature>
<keyword evidence="1" id="KW-0732">Signal</keyword>
<dbReference type="AlphaFoldDB" id="A0A8E0RVA0"/>
<dbReference type="InterPro" id="IPR038357">
    <property type="entry name" value="KEN_sf"/>
</dbReference>
<comment type="caution">
    <text evidence="7">The sequence shown here is derived from an EMBL/GenBank/DDBJ whole genome shotgun (WGS) entry which is preliminary data.</text>
</comment>
<protein>
    <submittedName>
        <fullName evidence="7">Serine/threonine-protein kinase/endoribonuclease IRE2</fullName>
    </submittedName>
</protein>
<feature type="compositionally biased region" description="Low complexity" evidence="4">
    <location>
        <begin position="779"/>
        <end position="806"/>
    </location>
</feature>
<keyword evidence="7" id="KW-0808">Transferase</keyword>
<dbReference type="PROSITE" id="PS51392">
    <property type="entry name" value="KEN"/>
    <property type="match status" value="1"/>
</dbReference>
<feature type="domain" description="Protein kinase" evidence="5">
    <location>
        <begin position="465"/>
        <end position="880"/>
    </location>
</feature>
<dbReference type="GO" id="GO:0030968">
    <property type="term" value="P:endoplasmic reticulum unfolded protein response"/>
    <property type="evidence" value="ECO:0007669"/>
    <property type="project" value="InterPro"/>
</dbReference>
<dbReference type="GO" id="GO:0005524">
    <property type="term" value="F:ATP binding"/>
    <property type="evidence" value="ECO:0007669"/>
    <property type="project" value="UniProtKB-KW"/>
</dbReference>
<feature type="region of interest" description="Disordered" evidence="4">
    <location>
        <begin position="1093"/>
        <end position="1157"/>
    </location>
</feature>
<dbReference type="GO" id="GO:0004521">
    <property type="term" value="F:RNA endonuclease activity"/>
    <property type="evidence" value="ECO:0007669"/>
    <property type="project" value="InterPro"/>
</dbReference>
<dbReference type="Pfam" id="PF06479">
    <property type="entry name" value="Ribonuc_2-5A"/>
    <property type="match status" value="1"/>
</dbReference>
<keyword evidence="3" id="KW-0067">ATP-binding</keyword>
<gene>
    <name evidence="7" type="ORF">FBUS_00350</name>
</gene>
<feature type="compositionally biased region" description="Polar residues" evidence="4">
    <location>
        <begin position="736"/>
        <end position="778"/>
    </location>
</feature>
<evidence type="ECO:0000256" key="3">
    <source>
        <dbReference type="ARBA" id="ARBA00022840"/>
    </source>
</evidence>
<dbReference type="PROSITE" id="PS00108">
    <property type="entry name" value="PROTEIN_KINASE_ST"/>
    <property type="match status" value="1"/>
</dbReference>
<feature type="compositionally biased region" description="Polar residues" evidence="4">
    <location>
        <begin position="904"/>
        <end position="926"/>
    </location>
</feature>
<feature type="region of interest" description="Disordered" evidence="4">
    <location>
        <begin position="248"/>
        <end position="268"/>
    </location>
</feature>
<dbReference type="OrthoDB" id="63989at2759"/>
<sequence>MNDSPARSNGSRGLVSCFWTYQFSSDPVLRAAYDGGPVLIADPIDGKLYEYSDEISADILRYLDHSIMGYVRRSPSYYKEFLSFGSKVDFWMYVELKTGRLFQSAGQDLVLQCPGQLNSTSNAANSGIENKTIDLIGIGRTQYNLLFRDRLTGLARLNLTYTVLAIHTELDVQNLSLRHVALTHPGLLTFDGPKLLWYLPLSSPVVGLYAVWSPPQYSVSADNGHNLKPSTLTAPSAEYAQEIELNETSRTTNVNDSSGWTNSSGSPTSVSLMPRIIRGISFPTYALDVPPDFASLSPSSIIFEQLKTKFNQSLELAPSLLVDTSVTAPLYAITCAAEASLKLRGIRRAPKSFMIEGPILLPARLPEDSGNWSGIPAGLVGLYEFPRDESKTWSWNYQTPHPKLLQLDGPGVDAAYVLRSRRMFLGPASEAMDFSFLPTHFDTPDITGWAGCTAQEAGQPEAIRINLNEVLGHGANGTMVFAGMFGTHQTAVKRIVRQPQLEKHWRREHAILLRHHHPHLVRCYWTGSTANFHYLVMQRCETTLSQLLRTASPLHSFEMWGLTPCGVIYQVIQAVVCLHQNHIVHRDLKPSNVLVATDEFGGQARVVVGDFGLSRPMPAGRTDLTNSMGSHLIDTMWGTKTKSSDGGNPKLPGSSVIYHNNHSHSAVAATSGSAISPLDPGSDLTSVGVTFGTLGWMAPELCDPETKHLTYSIDIFACGLLAFHVLTGGAHPYDQSEFSDSEQPSVKMDSGSSGHSDQHNAVDSGQSSITRHGSTIPENNISMNNDNNINPNNNTSNNNNNNNNSSTPLCYSIASRLSRHHARQLAIAENRTPSLNRLTESECLVDLPKAFLGRQLIQHMLSHDPADRPSAEEVTYDPLFWAPSKTIRFLSELSDVLDTRDEIQSTNPSPNQVSPTEPNEISPNPTTHLRYLERRAMLESLNSYAPFVFNEHWFHRLEPELVVDLLTTRGYEVLYMNRNFTESVLHCSIPIALKDTSLMDLLRAIRNKHNHLWHLPEHVRLLLGRTQEGMAIFWTTRFPALVPLLYTLCRHHLTGFSGLAEFLPPLRSRKFQTAFVGGKPVRSDLNFVRQSVQDSSFAPTDPPNQTDSDAPVAPESGGFTAKRTRRRPNQPKKIRPRKRDGKAARQRQEMVSQAGYELPVIVDSEAIPDKSKLL</sequence>
<dbReference type="Pfam" id="PF00069">
    <property type="entry name" value="Pkinase"/>
    <property type="match status" value="1"/>
</dbReference>
<evidence type="ECO:0000259" key="5">
    <source>
        <dbReference type="PROSITE" id="PS50011"/>
    </source>
</evidence>
<dbReference type="Gene3D" id="1.20.1440.180">
    <property type="entry name" value="KEN domain"/>
    <property type="match status" value="1"/>
</dbReference>
<evidence type="ECO:0000313" key="8">
    <source>
        <dbReference type="Proteomes" id="UP000728185"/>
    </source>
</evidence>
<dbReference type="Gene3D" id="3.30.200.20">
    <property type="entry name" value="Phosphorylase Kinase, domain 1"/>
    <property type="match status" value="1"/>
</dbReference>
<dbReference type="EMBL" id="LUCM01005557">
    <property type="protein sequence ID" value="KAA0192635.1"/>
    <property type="molecule type" value="Genomic_DNA"/>
</dbReference>
<dbReference type="InterPro" id="IPR000719">
    <property type="entry name" value="Prot_kinase_dom"/>
</dbReference>
<dbReference type="InterPro" id="IPR008271">
    <property type="entry name" value="Ser/Thr_kinase_AS"/>
</dbReference>
<keyword evidence="2" id="KW-0547">Nucleotide-binding</keyword>
<evidence type="ECO:0000256" key="2">
    <source>
        <dbReference type="ARBA" id="ARBA00022741"/>
    </source>
</evidence>
<dbReference type="SMART" id="SM00220">
    <property type="entry name" value="S_TKc"/>
    <property type="match status" value="1"/>
</dbReference>
<proteinExistence type="predicted"/>
<dbReference type="SMART" id="SM00580">
    <property type="entry name" value="PUG"/>
    <property type="match status" value="1"/>
</dbReference>
<dbReference type="SUPFAM" id="SSF56112">
    <property type="entry name" value="Protein kinase-like (PK-like)"/>
    <property type="match status" value="1"/>
</dbReference>
<dbReference type="PROSITE" id="PS50011">
    <property type="entry name" value="PROTEIN_KINASE_DOM"/>
    <property type="match status" value="1"/>
</dbReference>
<dbReference type="PANTHER" id="PTHR13954">
    <property type="entry name" value="IRE1-RELATED"/>
    <property type="match status" value="1"/>
</dbReference>
<feature type="region of interest" description="Disordered" evidence="4">
    <location>
        <begin position="901"/>
        <end position="926"/>
    </location>
</feature>
<evidence type="ECO:0000256" key="1">
    <source>
        <dbReference type="ARBA" id="ARBA00022729"/>
    </source>
</evidence>
<dbReference type="Proteomes" id="UP000728185">
    <property type="component" value="Unassembled WGS sequence"/>
</dbReference>
<keyword evidence="7" id="KW-0418">Kinase</keyword>
<feature type="compositionally biased region" description="Basic residues" evidence="4">
    <location>
        <begin position="1122"/>
        <end position="1140"/>
    </location>
</feature>
<keyword evidence="8" id="KW-1185">Reference proteome</keyword>
<feature type="domain" description="KEN" evidence="6">
    <location>
        <begin position="883"/>
        <end position="1065"/>
    </location>
</feature>
<reference evidence="7" key="1">
    <citation type="submission" date="2019-05" db="EMBL/GenBank/DDBJ databases">
        <title>Annotation for the trematode Fasciolopsis buski.</title>
        <authorList>
            <person name="Choi Y.-J."/>
        </authorList>
    </citation>
    <scope>NUCLEOTIDE SEQUENCE</scope>
    <source>
        <strain evidence="7">HT</strain>
        <tissue evidence="7">Whole worm</tissue>
    </source>
</reference>
<dbReference type="InterPro" id="IPR011009">
    <property type="entry name" value="Kinase-like_dom_sf"/>
</dbReference>
<dbReference type="PANTHER" id="PTHR13954:SF6">
    <property type="entry name" value="NON-SPECIFIC SERINE_THREONINE PROTEIN KINASE"/>
    <property type="match status" value="1"/>
</dbReference>
<dbReference type="InterPro" id="IPR045133">
    <property type="entry name" value="IRE1/2-like"/>
</dbReference>
<dbReference type="Gene3D" id="1.10.510.10">
    <property type="entry name" value="Transferase(Phosphotransferase) domain 1"/>
    <property type="match status" value="1"/>
</dbReference>
<evidence type="ECO:0000313" key="7">
    <source>
        <dbReference type="EMBL" id="KAA0192635.1"/>
    </source>
</evidence>
<feature type="region of interest" description="Disordered" evidence="4">
    <location>
        <begin position="734"/>
        <end position="807"/>
    </location>
</feature>
<organism evidence="7 8">
    <name type="scientific">Fasciolopsis buskii</name>
    <dbReference type="NCBI Taxonomy" id="27845"/>
    <lineage>
        <taxon>Eukaryota</taxon>
        <taxon>Metazoa</taxon>
        <taxon>Spiralia</taxon>
        <taxon>Lophotrochozoa</taxon>
        <taxon>Platyhelminthes</taxon>
        <taxon>Trematoda</taxon>
        <taxon>Digenea</taxon>
        <taxon>Plagiorchiida</taxon>
        <taxon>Echinostomata</taxon>
        <taxon>Echinostomatoidea</taxon>
        <taxon>Fasciolidae</taxon>
        <taxon>Fasciolopsis</taxon>
    </lineage>
</organism>
<dbReference type="GO" id="GO:0006397">
    <property type="term" value="P:mRNA processing"/>
    <property type="evidence" value="ECO:0007669"/>
    <property type="project" value="InterPro"/>
</dbReference>